<protein>
    <recommendedName>
        <fullName evidence="6">Pentapeptide repeat-containing protein</fullName>
    </recommendedName>
</protein>
<evidence type="ECO:0000313" key="4">
    <source>
        <dbReference type="EMBL" id="GIG82495.1"/>
    </source>
</evidence>
<reference evidence="4 5" key="1">
    <citation type="submission" date="2021-01" db="EMBL/GenBank/DDBJ databases">
        <title>Whole genome shotgun sequence of Planotetraspora kaengkrachanensis NBRC 104272.</title>
        <authorList>
            <person name="Komaki H."/>
            <person name="Tamura T."/>
        </authorList>
    </citation>
    <scope>NUCLEOTIDE SEQUENCE [LARGE SCALE GENOMIC DNA]</scope>
    <source>
        <strain evidence="4 5">NBRC 104272</strain>
    </source>
</reference>
<feature type="coiled-coil region" evidence="2">
    <location>
        <begin position="63"/>
        <end position="90"/>
    </location>
</feature>
<evidence type="ECO:0000313" key="5">
    <source>
        <dbReference type="Proteomes" id="UP000630097"/>
    </source>
</evidence>
<dbReference type="AlphaFoldDB" id="A0A8J3V847"/>
<proteinExistence type="predicted"/>
<dbReference type="Gene3D" id="2.160.20.80">
    <property type="entry name" value="E3 ubiquitin-protein ligase SopA"/>
    <property type="match status" value="1"/>
</dbReference>
<keyword evidence="3" id="KW-0812">Transmembrane</keyword>
<comment type="caution">
    <text evidence="4">The sequence shown here is derived from an EMBL/GenBank/DDBJ whole genome shotgun (WGS) entry which is preliminary data.</text>
</comment>
<dbReference type="PANTHER" id="PTHR47485:SF1">
    <property type="entry name" value="THYLAKOID LUMENAL 17.4 KDA PROTEIN, CHLOROPLASTIC"/>
    <property type="match status" value="1"/>
</dbReference>
<dbReference type="Proteomes" id="UP000630097">
    <property type="component" value="Unassembled WGS sequence"/>
</dbReference>
<sequence length="320" mass="33903">MVSVLVVAVGVLPAYFAPRSAFGNAADAVRAQHDARGLMVQGLGGLALLLGVYITWRQFQVSREQLQLNLRATTEQLQAAQDQLMIAQQGQITERFTRATDQLGSDQLVVRLGGIYALERIARDSPTDAGTIANILCSYIRQHAPAPHTDGASDTPVDGIDVPHLITRAADVQAALTVLARRAIRHDGQEPLRLLGLDLRRANLSNADLAGADLEGTHLGGAWLPDARLDNADLSNANLREANLAGACIEGVELTGAMLRGAHLEGASLRGAKLDGALFDGAIANQATTWPVGFEPPQAGVIVNSGLSSVWWRPDLGPDS</sequence>
<evidence type="ECO:0000256" key="1">
    <source>
        <dbReference type="ARBA" id="ARBA00022737"/>
    </source>
</evidence>
<organism evidence="4 5">
    <name type="scientific">Planotetraspora kaengkrachanensis</name>
    <dbReference type="NCBI Taxonomy" id="575193"/>
    <lineage>
        <taxon>Bacteria</taxon>
        <taxon>Bacillati</taxon>
        <taxon>Actinomycetota</taxon>
        <taxon>Actinomycetes</taxon>
        <taxon>Streptosporangiales</taxon>
        <taxon>Streptosporangiaceae</taxon>
        <taxon>Planotetraspora</taxon>
    </lineage>
</organism>
<evidence type="ECO:0000256" key="2">
    <source>
        <dbReference type="SAM" id="Coils"/>
    </source>
</evidence>
<dbReference type="InterPro" id="IPR001646">
    <property type="entry name" value="5peptide_repeat"/>
</dbReference>
<keyword evidence="1" id="KW-0677">Repeat</keyword>
<dbReference type="SUPFAM" id="SSF141571">
    <property type="entry name" value="Pentapeptide repeat-like"/>
    <property type="match status" value="1"/>
</dbReference>
<accession>A0A8J3V847</accession>
<keyword evidence="3" id="KW-0472">Membrane</keyword>
<dbReference type="Pfam" id="PF00805">
    <property type="entry name" value="Pentapeptide"/>
    <property type="match status" value="2"/>
</dbReference>
<keyword evidence="2" id="KW-0175">Coiled coil</keyword>
<evidence type="ECO:0008006" key="6">
    <source>
        <dbReference type="Google" id="ProtNLM"/>
    </source>
</evidence>
<evidence type="ECO:0000256" key="3">
    <source>
        <dbReference type="SAM" id="Phobius"/>
    </source>
</evidence>
<feature type="transmembrane region" description="Helical" evidence="3">
    <location>
        <begin position="35"/>
        <end position="56"/>
    </location>
</feature>
<name>A0A8J3V847_9ACTN</name>
<keyword evidence="5" id="KW-1185">Reference proteome</keyword>
<dbReference type="PANTHER" id="PTHR47485">
    <property type="entry name" value="THYLAKOID LUMENAL 17.4 KDA PROTEIN, CHLOROPLASTIC"/>
    <property type="match status" value="1"/>
</dbReference>
<keyword evidence="3" id="KW-1133">Transmembrane helix</keyword>
<dbReference type="EMBL" id="BONV01000031">
    <property type="protein sequence ID" value="GIG82495.1"/>
    <property type="molecule type" value="Genomic_DNA"/>
</dbReference>
<gene>
    <name evidence="4" type="ORF">Pka01_56220</name>
</gene>